<dbReference type="PANTHER" id="PTHR12881">
    <property type="entry name" value="MEDIATOR OF RNA POLYMERASE II TRANSCRIPTION SUBUNIT 1"/>
    <property type="match status" value="1"/>
</dbReference>
<accession>A0AAV8Z511</accession>
<dbReference type="GO" id="GO:0045944">
    <property type="term" value="P:positive regulation of transcription by RNA polymerase II"/>
    <property type="evidence" value="ECO:0007669"/>
    <property type="project" value="UniProtKB-ARBA"/>
</dbReference>
<feature type="region of interest" description="Disordered" evidence="10">
    <location>
        <begin position="867"/>
        <end position="1340"/>
    </location>
</feature>
<protein>
    <recommendedName>
        <fullName evidence="3 9">Mediator of RNA polymerase II transcription subunit 1</fullName>
    </recommendedName>
    <alternativeName>
        <fullName evidence="8 9">Mediator complex subunit 1</fullName>
    </alternativeName>
</protein>
<feature type="compositionally biased region" description="Polar residues" evidence="10">
    <location>
        <begin position="960"/>
        <end position="974"/>
    </location>
</feature>
<evidence type="ECO:0000256" key="9">
    <source>
        <dbReference type="RuleBase" id="RU364059"/>
    </source>
</evidence>
<dbReference type="InterPro" id="IPR019680">
    <property type="entry name" value="Mediator_Med1"/>
</dbReference>
<feature type="region of interest" description="Disordered" evidence="10">
    <location>
        <begin position="1505"/>
        <end position="1560"/>
    </location>
</feature>
<feature type="region of interest" description="Disordered" evidence="10">
    <location>
        <begin position="702"/>
        <end position="770"/>
    </location>
</feature>
<dbReference type="PANTHER" id="PTHR12881:SF10">
    <property type="entry name" value="MEDIATOR OF RNA POLYMERASE II TRANSCRIPTION SUBUNIT 1"/>
    <property type="match status" value="1"/>
</dbReference>
<feature type="compositionally biased region" description="Low complexity" evidence="10">
    <location>
        <begin position="736"/>
        <end position="748"/>
    </location>
</feature>
<keyword evidence="4 9" id="KW-0805">Transcription regulation</keyword>
<evidence type="ECO:0000256" key="5">
    <source>
        <dbReference type="ARBA" id="ARBA00023159"/>
    </source>
</evidence>
<feature type="compositionally biased region" description="Acidic residues" evidence="10">
    <location>
        <begin position="791"/>
        <end position="801"/>
    </location>
</feature>
<evidence type="ECO:0000256" key="6">
    <source>
        <dbReference type="ARBA" id="ARBA00023163"/>
    </source>
</evidence>
<evidence type="ECO:0000256" key="10">
    <source>
        <dbReference type="SAM" id="MobiDB-lite"/>
    </source>
</evidence>
<evidence type="ECO:0000259" key="12">
    <source>
        <dbReference type="Pfam" id="PF10744"/>
    </source>
</evidence>
<evidence type="ECO:0000256" key="4">
    <source>
        <dbReference type="ARBA" id="ARBA00023015"/>
    </source>
</evidence>
<reference evidence="13" key="1">
    <citation type="journal article" date="2023" name="Insect Mol. Biol.">
        <title>Genome sequencing provides insights into the evolution of gene families encoding plant cell wall-degrading enzymes in longhorned beetles.</title>
        <authorList>
            <person name="Shin N.R."/>
            <person name="Okamura Y."/>
            <person name="Kirsch R."/>
            <person name="Pauchet Y."/>
        </authorList>
    </citation>
    <scope>NUCLEOTIDE SEQUENCE</scope>
    <source>
        <strain evidence="13">AMC_N1</strain>
    </source>
</reference>
<keyword evidence="7 9" id="KW-0539">Nucleus</keyword>
<feature type="compositionally biased region" description="Basic and acidic residues" evidence="10">
    <location>
        <begin position="1446"/>
        <end position="1458"/>
    </location>
</feature>
<feature type="compositionally biased region" description="Low complexity" evidence="10">
    <location>
        <begin position="1521"/>
        <end position="1537"/>
    </location>
</feature>
<evidence type="ECO:0000256" key="11">
    <source>
        <dbReference type="SAM" id="SignalP"/>
    </source>
</evidence>
<dbReference type="GO" id="GO:0016592">
    <property type="term" value="C:mediator complex"/>
    <property type="evidence" value="ECO:0007669"/>
    <property type="project" value="InterPro"/>
</dbReference>
<organism evidence="13 14">
    <name type="scientific">Aromia moschata</name>
    <dbReference type="NCBI Taxonomy" id="1265417"/>
    <lineage>
        <taxon>Eukaryota</taxon>
        <taxon>Metazoa</taxon>
        <taxon>Ecdysozoa</taxon>
        <taxon>Arthropoda</taxon>
        <taxon>Hexapoda</taxon>
        <taxon>Insecta</taxon>
        <taxon>Pterygota</taxon>
        <taxon>Neoptera</taxon>
        <taxon>Endopterygota</taxon>
        <taxon>Coleoptera</taxon>
        <taxon>Polyphaga</taxon>
        <taxon>Cucujiformia</taxon>
        <taxon>Chrysomeloidea</taxon>
        <taxon>Cerambycidae</taxon>
        <taxon>Cerambycinae</taxon>
        <taxon>Callichromatini</taxon>
        <taxon>Aromia</taxon>
    </lineage>
</organism>
<dbReference type="Pfam" id="PF10744">
    <property type="entry name" value="Med1"/>
    <property type="match status" value="1"/>
</dbReference>
<feature type="compositionally biased region" description="Low complexity" evidence="10">
    <location>
        <begin position="1263"/>
        <end position="1294"/>
    </location>
</feature>
<feature type="compositionally biased region" description="Polar residues" evidence="10">
    <location>
        <begin position="1207"/>
        <end position="1227"/>
    </location>
</feature>
<feature type="chain" id="PRO_5043798874" description="Mediator of RNA polymerase II transcription subunit 1" evidence="11">
    <location>
        <begin position="17"/>
        <end position="1575"/>
    </location>
</feature>
<dbReference type="GO" id="GO:0003712">
    <property type="term" value="F:transcription coregulator activity"/>
    <property type="evidence" value="ECO:0007669"/>
    <property type="project" value="InterPro"/>
</dbReference>
<keyword evidence="14" id="KW-1185">Reference proteome</keyword>
<feature type="compositionally biased region" description="Gly residues" evidence="10">
    <location>
        <begin position="1161"/>
        <end position="1175"/>
    </location>
</feature>
<comment type="caution">
    <text evidence="13">The sequence shown here is derived from an EMBL/GenBank/DDBJ whole genome shotgun (WGS) entry which is preliminary data.</text>
</comment>
<keyword evidence="11" id="KW-0732">Signal</keyword>
<evidence type="ECO:0000256" key="7">
    <source>
        <dbReference type="ARBA" id="ARBA00023242"/>
    </source>
</evidence>
<evidence type="ECO:0000256" key="1">
    <source>
        <dbReference type="ARBA" id="ARBA00004123"/>
    </source>
</evidence>
<feature type="compositionally biased region" description="Basic and acidic residues" evidence="10">
    <location>
        <begin position="1062"/>
        <end position="1071"/>
    </location>
</feature>
<feature type="compositionally biased region" description="Basic and acidic residues" evidence="10">
    <location>
        <begin position="1302"/>
        <end position="1315"/>
    </location>
</feature>
<dbReference type="InterPro" id="IPR051999">
    <property type="entry name" value="Mediator_complex_subunit_1"/>
</dbReference>
<keyword evidence="5 9" id="KW-0010">Activator</keyword>
<comment type="function">
    <text evidence="9">Component of the Mediator complex, a coactivator involved in the regulated transcription of nearly all RNA polymerase II-dependent genes. Mediator functions as a bridge to convey information from gene-specific regulatory proteins to the basal RNA polymerase II transcription machinery. Mediator is recruited to promoters by direct interactions with regulatory proteins and serves as a scaffold for the assembly of a functional preinitiation complex with RNA polymerase II and the general transcription factors.</text>
</comment>
<feature type="compositionally biased region" description="Basic and acidic residues" evidence="10">
    <location>
        <begin position="802"/>
        <end position="822"/>
    </location>
</feature>
<dbReference type="EMBL" id="JAPWTK010000014">
    <property type="protein sequence ID" value="KAJ8959121.1"/>
    <property type="molecule type" value="Genomic_DNA"/>
</dbReference>
<feature type="compositionally biased region" description="Polar residues" evidence="10">
    <location>
        <begin position="749"/>
        <end position="761"/>
    </location>
</feature>
<gene>
    <name evidence="13" type="ORF">NQ318_022378</name>
</gene>
<evidence type="ECO:0000313" key="13">
    <source>
        <dbReference type="EMBL" id="KAJ8959121.1"/>
    </source>
</evidence>
<feature type="region of interest" description="Disordered" evidence="10">
    <location>
        <begin position="784"/>
        <end position="846"/>
    </location>
</feature>
<comment type="subcellular location">
    <subcellularLocation>
        <location evidence="1 9">Nucleus</location>
    </subcellularLocation>
</comment>
<dbReference type="Proteomes" id="UP001162162">
    <property type="component" value="Unassembled WGS sequence"/>
</dbReference>
<evidence type="ECO:0000256" key="2">
    <source>
        <dbReference type="ARBA" id="ARBA00006210"/>
    </source>
</evidence>
<comment type="similarity">
    <text evidence="2 9">Belongs to the Mediator complex subunit 1 family.</text>
</comment>
<evidence type="ECO:0000313" key="14">
    <source>
        <dbReference type="Proteomes" id="UP001162162"/>
    </source>
</evidence>
<feature type="compositionally biased region" description="Polar residues" evidence="10">
    <location>
        <begin position="1243"/>
        <end position="1261"/>
    </location>
</feature>
<evidence type="ECO:0000256" key="8">
    <source>
        <dbReference type="ARBA" id="ARBA00031254"/>
    </source>
</evidence>
<feature type="region of interest" description="Disordered" evidence="10">
    <location>
        <begin position="1367"/>
        <end position="1388"/>
    </location>
</feature>
<sequence>MTRALVVALLIDFDGALVYLNRIPYGMFEEAQKKAATKGMQVASSLNYTAHRNVPLPCRNVSLSRSKTTTAMSRLQNSKSGLSRNLNVVDVLLPHFRLISGALTLPVSSKDKTKDWQLEILMEKLRSKAAQYKTLPEISKNVRMTLLEKRYALDSVEKSQHQKCLDTLQHSIKVTSLQSMVERLESLTRQLGLKFVVEPSGVFISSDMFYLEIVLESTGSVKDVKIHHEGKMEQQSCTELVNCLSRGDFADFTAQLEGFASVYQLNAEKKVKCKAFTALESLEADLSTLAQLQMFMKEPFNLIHKSPVEEAGGHPMRLTYFVSPYDLINIEKNDLEPVSVEMVVGKSLGYSVTVCMEGSAAHKLQTISLITINRNINGKSTPSYSPLTAQNSAVIPACFVLKLNKPMPMCLSLVRQIQQIHPWTDIDSAPTQPLLNLIVSHASDGKMDSSNNRGLFVTLPDQNHCYFMTENKCMDGVLVTSIPFTHPAHVANILKILREQALFNTIISSCVRPNSRQDFDNMTMFEVSALSSTHISISLEHPIEESMATAEVDLSDISNLVCRIHNPGTPPPANTPDTASELATKILNKCFSLPVTLRAIIKLWEKQSMRRTTYGGHENFSLPLGSGDPGGHKGPPGANLTEFGGLNDKIKQEPSGNAPHGMMMQGNQGMFLNESMIASNFQNFPPSDGVLTNMELTNILSDTAERSSGKRQKRKSNDDPWKSGKRKVGAEDSEMMESSSCDSTSRSTPLSQETEIRTPNSALGFPPDLELSTLDPAEILGVGDKSNTEFDNLDELGEADDVSVKEHKTKAREKSPPEEEKSVATPNISITPVPSSPSPGYAACNAQEKRPGIEIIPVPQSAASMLPSTITIMPISSGQSKSEEKSKERRSGKSGKDEKSRTEKRKKRKRDESPMGPPEKVPPKQDPLNKPVTVSIKPAESPPSNPVTPTSPSMMRKFSVSPTPNRSMSLSGKLSPSLMKSGLKPGSSSHQSPKHSPAHVPSSPKHVVAGVSSPKHHGTSPKHPSAGGSGKPSMSTLKSAASSPSSKGGGGDSKSKSGSKSESSRDKEKKQLFSVGSNSKTKSSSVKVKPLDLNAVEGVAQDGLPSPGGPGDASKSSQARNRKGSLSAIVDKLKVNAQHCDTATDLSGGGKSGGGRERSGAGAGKSGESKGGGAKIGETKNSEYMVKPSSDGMKITINKTRSKDSGSNKSLGSTALSKSAGTGSPKTHTGLKPGVNSGPASKKPQQLQKSGAGVPNSSNYVMKSGSNSSAKTSSSSGAKVSSGLSKSVSKLAGSPKSATDLSRAKDRLKQGKAPEKSIFSSLKDRKSSPTPNRGDDAESAYKLTQSNLSNLMMEGMMKQLDKNFQIPKLSARSADDKKNQKNDAANNVNRGAVDAKIFDMMAKNDLPTAKYPLAVPTAKMFDGVVEPKLRNNVNSVNPMALGSSPKLRDDDEDKKKEAVQGLAGTQGKEDGYKLDSTFASKSGGASEPLSLSTKSIDLTSKFVAPAPKEAKKGDGDALDFSGKSGPQPFPQSPSVSVHIVKSPAPSPLINPSPHSASPCITDDELMDEALIGLGK</sequence>
<keyword evidence="6 9" id="KW-0804">Transcription</keyword>
<feature type="compositionally biased region" description="Basic and acidic residues" evidence="10">
    <location>
        <begin position="881"/>
        <end position="901"/>
    </location>
</feature>
<feature type="compositionally biased region" description="Low complexity" evidence="10">
    <location>
        <begin position="1074"/>
        <end position="1088"/>
    </location>
</feature>
<proteinExistence type="inferred from homology"/>
<evidence type="ECO:0000256" key="3">
    <source>
        <dbReference type="ARBA" id="ARBA00020612"/>
    </source>
</evidence>
<feature type="region of interest" description="Disordered" evidence="10">
    <location>
        <begin position="1434"/>
        <end position="1491"/>
    </location>
</feature>
<feature type="signal peptide" evidence="11">
    <location>
        <begin position="1"/>
        <end position="16"/>
    </location>
</feature>
<feature type="domain" description="Mediator complex subunit Med1" evidence="12">
    <location>
        <begin position="162"/>
        <end position="512"/>
    </location>
</feature>
<name>A0AAV8Z511_9CUCU</name>